<comment type="caution">
    <text evidence="2">The sequence shown here is derived from an EMBL/GenBank/DDBJ whole genome shotgun (WGS) entry which is preliminary data.</text>
</comment>
<keyword evidence="3" id="KW-1185">Reference proteome</keyword>
<dbReference type="Proteomes" id="UP000485880">
    <property type="component" value="Unassembled WGS sequence"/>
</dbReference>
<evidence type="ECO:0000313" key="3">
    <source>
        <dbReference type="Proteomes" id="UP000485880"/>
    </source>
</evidence>
<sequence>MTEDTQKHAREMSDEQWQRALTEMDRAGVKRTERQRAAASRAEIERLCGEPKKNGGEPK</sequence>
<name>A0A8B6MCA5_METTU</name>
<dbReference type="RefSeq" id="WP_174513831.1">
    <property type="nucleotide sequence ID" value="NZ_CABFMQ020000131.1"/>
</dbReference>
<protein>
    <submittedName>
        <fullName evidence="2">Uncharacterized protein</fullName>
    </submittedName>
</protein>
<evidence type="ECO:0000256" key="1">
    <source>
        <dbReference type="SAM" id="MobiDB-lite"/>
    </source>
</evidence>
<proteinExistence type="predicted"/>
<dbReference type="AlphaFoldDB" id="A0A8B6MCA5"/>
<evidence type="ECO:0000313" key="2">
    <source>
        <dbReference type="EMBL" id="VTZ52185.1"/>
    </source>
</evidence>
<accession>A0A8B6MCA5</accession>
<organism evidence="2 3">
    <name type="scientific">Methylocella tundrae</name>
    <dbReference type="NCBI Taxonomy" id="227605"/>
    <lineage>
        <taxon>Bacteria</taxon>
        <taxon>Pseudomonadati</taxon>
        <taxon>Pseudomonadota</taxon>
        <taxon>Alphaproteobacteria</taxon>
        <taxon>Hyphomicrobiales</taxon>
        <taxon>Beijerinckiaceae</taxon>
        <taxon>Methylocella</taxon>
    </lineage>
</organism>
<feature type="region of interest" description="Disordered" evidence="1">
    <location>
        <begin position="24"/>
        <end position="59"/>
    </location>
</feature>
<dbReference type="EMBL" id="CABFMQ020000131">
    <property type="protein sequence ID" value="VTZ52185.1"/>
    <property type="molecule type" value="Genomic_DNA"/>
</dbReference>
<reference evidence="2 3" key="1">
    <citation type="submission" date="2019-05" db="EMBL/GenBank/DDBJ databases">
        <authorList>
            <person name="Farhan Ul Haque M."/>
        </authorList>
    </citation>
    <scope>NUCLEOTIDE SEQUENCE [LARGE SCALE GENOMIC DNA]</scope>
    <source>
        <strain evidence="2">2</strain>
    </source>
</reference>
<gene>
    <name evidence="2" type="ORF">MPC4_70073</name>
</gene>